<name>A0A2K9E6S0_9FIRM</name>
<organism evidence="1 2">
    <name type="scientific">Acetivibrio saccincola</name>
    <dbReference type="NCBI Taxonomy" id="1677857"/>
    <lineage>
        <taxon>Bacteria</taxon>
        <taxon>Bacillati</taxon>
        <taxon>Bacillota</taxon>
        <taxon>Clostridia</taxon>
        <taxon>Eubacteriales</taxon>
        <taxon>Oscillospiraceae</taxon>
        <taxon>Acetivibrio</taxon>
    </lineage>
</organism>
<sequence>MKKPYEKPEMEITKFETEDIAYSAPDPSGMDGIDLN</sequence>
<reference evidence="1 2" key="1">
    <citation type="submission" date="2017-12" db="EMBL/GenBank/DDBJ databases">
        <title>Complete genome sequence of Herbivorax saccincola GGR1, a novel Cellulosome-producing hydrolytic bacterium in a thermophilic biogas plant, established by Illumina and Nanopore MinION sequencing.</title>
        <authorList>
            <person name="Pechtl A."/>
            <person name="Ruckert C."/>
            <person name="Koeck D.E."/>
            <person name="Maus I."/>
            <person name="Winkler A."/>
            <person name="Kalinowski J."/>
            <person name="Puhler A."/>
            <person name="Schwarz W.W."/>
            <person name="Zverlov V.V."/>
            <person name="Schluter A."/>
            <person name="Liebl W."/>
        </authorList>
    </citation>
    <scope>NUCLEOTIDE SEQUENCE [LARGE SCALE GENOMIC DNA]</scope>
    <source>
        <strain evidence="2">SR1</strain>
    </source>
</reference>
<dbReference type="AlphaFoldDB" id="A0A2K9E6S0"/>
<evidence type="ECO:0000313" key="2">
    <source>
        <dbReference type="Proteomes" id="UP000233534"/>
    </source>
</evidence>
<dbReference type="EMBL" id="CP025197">
    <property type="protein sequence ID" value="AUG57176.1"/>
    <property type="molecule type" value="Genomic_DNA"/>
</dbReference>
<evidence type="ECO:0000313" key="1">
    <source>
        <dbReference type="EMBL" id="AUG57176.1"/>
    </source>
</evidence>
<accession>A0A2K9E6S0</accession>
<dbReference type="Proteomes" id="UP000233534">
    <property type="component" value="Chromosome"/>
</dbReference>
<keyword evidence="2" id="KW-1185">Reference proteome</keyword>
<dbReference type="KEGG" id="hsc:HVS_06250"/>
<protein>
    <submittedName>
        <fullName evidence="1">Uncharacterized protein</fullName>
    </submittedName>
</protein>
<gene>
    <name evidence="1" type="ORF">HVS_06250</name>
</gene>
<proteinExistence type="predicted"/>